<dbReference type="GO" id="GO:0032259">
    <property type="term" value="P:methylation"/>
    <property type="evidence" value="ECO:0007669"/>
    <property type="project" value="UniProtKB-KW"/>
</dbReference>
<feature type="binding site" evidence="6 8">
    <location>
        <position position="246"/>
    </location>
    <ligand>
        <name>S-adenosyl-L-methionine</name>
        <dbReference type="ChEBI" id="CHEBI:59789"/>
    </ligand>
</feature>
<organism evidence="12 13">
    <name type="scientific">Chelonobacter oris</name>
    <dbReference type="NCBI Taxonomy" id="505317"/>
    <lineage>
        <taxon>Bacteria</taxon>
        <taxon>Pseudomonadati</taxon>
        <taxon>Pseudomonadota</taxon>
        <taxon>Gammaproteobacteria</taxon>
        <taxon>Pasteurellales</taxon>
        <taxon>Pasteurellaceae</taxon>
        <taxon>Chelonobacter</taxon>
    </lineage>
</organism>
<evidence type="ECO:0000256" key="3">
    <source>
        <dbReference type="ARBA" id="ARBA00022603"/>
    </source>
</evidence>
<keyword evidence="2 6" id="KW-0698">rRNA processing</keyword>
<evidence type="ECO:0000313" key="13">
    <source>
        <dbReference type="Proteomes" id="UP000030380"/>
    </source>
</evidence>
<evidence type="ECO:0000256" key="6">
    <source>
        <dbReference type="HAMAP-Rule" id="MF_01551"/>
    </source>
</evidence>
<dbReference type="PIRSF" id="PIRSF028774">
    <property type="entry name" value="UCP028774"/>
    <property type="match status" value="1"/>
</dbReference>
<comment type="subunit">
    <text evidence="6">Monomer.</text>
</comment>
<dbReference type="Pfam" id="PF21239">
    <property type="entry name" value="RLMM_N"/>
    <property type="match status" value="1"/>
</dbReference>
<evidence type="ECO:0000256" key="7">
    <source>
        <dbReference type="PIRSR" id="PIRSR028774-1"/>
    </source>
</evidence>
<evidence type="ECO:0000256" key="8">
    <source>
        <dbReference type="PIRSR" id="PIRSR028774-2"/>
    </source>
</evidence>
<evidence type="ECO:0000256" key="2">
    <source>
        <dbReference type="ARBA" id="ARBA00022552"/>
    </source>
</evidence>
<protein>
    <recommendedName>
        <fullName evidence="6">Ribosomal RNA large subunit methyltransferase M</fullName>
        <ecNumber evidence="6">2.1.1.186</ecNumber>
    </recommendedName>
    <alternativeName>
        <fullName evidence="6">23S rRNA (cytidine2498-2'-O)-methyltransferase</fullName>
    </alternativeName>
    <alternativeName>
        <fullName evidence="6">23S rRNA 2'-O-ribose methyltransferase RlmM</fullName>
    </alternativeName>
</protein>
<dbReference type="Proteomes" id="UP000030380">
    <property type="component" value="Unassembled WGS sequence"/>
</dbReference>
<dbReference type="STRING" id="505317.OA57_03105"/>
<dbReference type="InterPro" id="IPR040739">
    <property type="entry name" value="RlmM_FDX"/>
</dbReference>
<dbReference type="InterPro" id="IPR011224">
    <property type="entry name" value="rRNA_MeTrfase_M"/>
</dbReference>
<proteinExistence type="inferred from homology"/>
<feature type="binding site" evidence="6 8">
    <location>
        <position position="284"/>
    </location>
    <ligand>
        <name>S-adenosyl-L-methionine</name>
        <dbReference type="ChEBI" id="CHEBI:59789"/>
    </ligand>
</feature>
<feature type="domain" description="Ribosomal RNA methyltransferase FtsJ" evidence="9">
    <location>
        <begin position="192"/>
        <end position="287"/>
    </location>
</feature>
<evidence type="ECO:0000259" key="11">
    <source>
        <dbReference type="Pfam" id="PF21239"/>
    </source>
</evidence>
<feature type="domain" description="Ribosomal RNA large subunit methyltransferase M THUMP-like" evidence="11">
    <location>
        <begin position="84"/>
        <end position="170"/>
    </location>
</feature>
<evidence type="ECO:0000259" key="10">
    <source>
        <dbReference type="Pfam" id="PF18125"/>
    </source>
</evidence>
<dbReference type="InterPro" id="IPR002877">
    <property type="entry name" value="RNA_MeTrfase_FtsJ_dom"/>
</dbReference>
<dbReference type="PANTHER" id="PTHR37524">
    <property type="entry name" value="RIBOSOMAL RNA LARGE SUBUNIT METHYLTRANSFERASE M"/>
    <property type="match status" value="1"/>
</dbReference>
<evidence type="ECO:0000259" key="9">
    <source>
        <dbReference type="Pfam" id="PF01728"/>
    </source>
</evidence>
<feature type="domain" description="RlmM ferredoxin-like" evidence="10">
    <location>
        <begin position="1"/>
        <end position="71"/>
    </location>
</feature>
<dbReference type="PANTHER" id="PTHR37524:SF2">
    <property type="entry name" value="RIBOSOMAL RNA METHYLTRANSFERASE FTSJ DOMAIN-CONTAINING PROTEIN"/>
    <property type="match status" value="1"/>
</dbReference>
<keyword evidence="4 6" id="KW-0808">Transferase</keyword>
<keyword evidence="1 6" id="KW-0963">Cytoplasm</keyword>
<dbReference type="Pfam" id="PF18125">
    <property type="entry name" value="RlmM_FDX"/>
    <property type="match status" value="1"/>
</dbReference>
<feature type="binding site" evidence="6 8">
    <location>
        <position position="194"/>
    </location>
    <ligand>
        <name>S-adenosyl-L-methionine</name>
        <dbReference type="ChEBI" id="CHEBI:59789"/>
    </ligand>
</feature>
<evidence type="ECO:0000256" key="1">
    <source>
        <dbReference type="ARBA" id="ARBA00022490"/>
    </source>
</evidence>
<feature type="binding site" evidence="6 8">
    <location>
        <position position="266"/>
    </location>
    <ligand>
        <name>S-adenosyl-L-methionine</name>
        <dbReference type="ChEBI" id="CHEBI:59789"/>
    </ligand>
</feature>
<feature type="binding site" evidence="6 8">
    <location>
        <begin position="227"/>
        <end position="230"/>
    </location>
    <ligand>
        <name>S-adenosyl-L-methionine</name>
        <dbReference type="ChEBI" id="CHEBI:59789"/>
    </ligand>
</feature>
<dbReference type="RefSeq" id="WP_034613277.1">
    <property type="nucleotide sequence ID" value="NZ_JSUM01000003.1"/>
</dbReference>
<keyword evidence="3 6" id="KW-0489">Methyltransferase</keyword>
<gene>
    <name evidence="6" type="primary">rlmM</name>
    <name evidence="12" type="ORF">OA57_03105</name>
</gene>
<dbReference type="SUPFAM" id="SSF53335">
    <property type="entry name" value="S-adenosyl-L-methionine-dependent methyltransferases"/>
    <property type="match status" value="1"/>
</dbReference>
<sequence length="371" mass="42604">MNKLALYCRIGFEKELAAEISEKAGDLGIYGFARVAENSGYVIFECYQENEADRLAQEIPFQQLIFARQMIVVSDLLTALPPDDRIRPIIAQYQQHNDNLNLKLSTELWVETADTNEAKALSTFCRKFTVPLRQQLKKCGFLNFREVNGNGVTLHILFLANDSCYVGYSYNNNHAPHFMGIPRLKFPSDAPSRSTLKLEEAILTFLGEKEEKQRMNDQVKAVDLGACPGGWTYQLVKRGMFVYAVDHGKIAPSLMETGRVDHCPEDGFKFQPPKRTKIDWLVCDMVEQPARITALMTKWLIHAWCKETIFNLKLPMKKRYQEVRSCLQKLSDDLNKQGLTHRIQAKHLFHDREEITVHVLITSVYRQKSEG</sequence>
<dbReference type="HAMAP" id="MF_01551">
    <property type="entry name" value="23SrRNA_methyltr_M"/>
    <property type="match status" value="1"/>
</dbReference>
<dbReference type="Gene3D" id="3.40.50.150">
    <property type="entry name" value="Vaccinia Virus protein VP39"/>
    <property type="match status" value="1"/>
</dbReference>
<dbReference type="Gene3D" id="3.30.2300.20">
    <property type="match status" value="1"/>
</dbReference>
<dbReference type="GO" id="GO:0005737">
    <property type="term" value="C:cytoplasm"/>
    <property type="evidence" value="ECO:0007669"/>
    <property type="project" value="UniProtKB-SubCell"/>
</dbReference>
<dbReference type="InterPro" id="IPR029063">
    <property type="entry name" value="SAM-dependent_MTases_sf"/>
</dbReference>
<dbReference type="Pfam" id="PF01728">
    <property type="entry name" value="FtsJ"/>
    <property type="match status" value="1"/>
</dbReference>
<keyword evidence="5 6" id="KW-0949">S-adenosyl-L-methionine</keyword>
<reference evidence="12 13" key="1">
    <citation type="submission" date="2014-11" db="EMBL/GenBank/DDBJ databases">
        <title>Draft genome sequence of Chelonobacter oris 1662T, associated with respiratory disease in Hermann's Tortoises.</title>
        <authorList>
            <person name="Kudirkiene E."/>
            <person name="Hansen M.J."/>
            <person name="Bojesen A.M."/>
        </authorList>
    </citation>
    <scope>NUCLEOTIDE SEQUENCE [LARGE SCALE GENOMIC DNA]</scope>
    <source>
        <strain evidence="12 13">1662</strain>
    </source>
</reference>
<dbReference type="EC" id="2.1.1.186" evidence="6"/>
<accession>A0A0A3BCH6</accession>
<comment type="similarity">
    <text evidence="6">Belongs to the class I-like SAM-binding methyltransferase superfamily. RNA methyltransferase RlmE family. RlmM subfamily.</text>
</comment>
<dbReference type="EMBL" id="JSUM01000003">
    <property type="protein sequence ID" value="KGQ71229.1"/>
    <property type="molecule type" value="Genomic_DNA"/>
</dbReference>
<comment type="catalytic activity">
    <reaction evidence="6">
        <text>cytidine(2498) in 23S rRNA + S-adenosyl-L-methionine = 2'-O-methylcytidine(2498) in 23S rRNA + S-adenosyl-L-homocysteine + H(+)</text>
        <dbReference type="Rhea" id="RHEA:42788"/>
        <dbReference type="Rhea" id="RHEA-COMP:10244"/>
        <dbReference type="Rhea" id="RHEA-COMP:10245"/>
        <dbReference type="ChEBI" id="CHEBI:15378"/>
        <dbReference type="ChEBI" id="CHEBI:57856"/>
        <dbReference type="ChEBI" id="CHEBI:59789"/>
        <dbReference type="ChEBI" id="CHEBI:74495"/>
        <dbReference type="ChEBI" id="CHEBI:82748"/>
        <dbReference type="EC" id="2.1.1.186"/>
    </reaction>
</comment>
<comment type="function">
    <text evidence="6">Catalyzes the 2'-O-methylation at nucleotide C2498 in 23S rRNA.</text>
</comment>
<dbReference type="InterPro" id="IPR048646">
    <property type="entry name" value="RlmM_THUMP-like"/>
</dbReference>
<dbReference type="NCBIfam" id="NF008734">
    <property type="entry name" value="PRK11760.1"/>
    <property type="match status" value="1"/>
</dbReference>
<feature type="active site" description="Proton acceptor" evidence="6 7">
    <location>
        <position position="313"/>
    </location>
</feature>
<name>A0A0A3BCH6_9PAST</name>
<dbReference type="OrthoDB" id="154490at2"/>
<evidence type="ECO:0000256" key="5">
    <source>
        <dbReference type="ARBA" id="ARBA00022691"/>
    </source>
</evidence>
<evidence type="ECO:0000256" key="4">
    <source>
        <dbReference type="ARBA" id="ARBA00022679"/>
    </source>
</evidence>
<comment type="caution">
    <text evidence="12">The sequence shown here is derived from an EMBL/GenBank/DDBJ whole genome shotgun (WGS) entry which is preliminary data.</text>
</comment>
<evidence type="ECO:0000313" key="12">
    <source>
        <dbReference type="EMBL" id="KGQ71229.1"/>
    </source>
</evidence>
<dbReference type="GO" id="GO:0008757">
    <property type="term" value="F:S-adenosylmethionine-dependent methyltransferase activity"/>
    <property type="evidence" value="ECO:0007669"/>
    <property type="project" value="UniProtKB-UniRule"/>
</dbReference>
<keyword evidence="13" id="KW-1185">Reference proteome</keyword>
<dbReference type="GO" id="GO:0006364">
    <property type="term" value="P:rRNA processing"/>
    <property type="evidence" value="ECO:0007669"/>
    <property type="project" value="UniProtKB-UniRule"/>
</dbReference>
<dbReference type="Gene3D" id="3.30.70.2810">
    <property type="match status" value="1"/>
</dbReference>
<dbReference type="AlphaFoldDB" id="A0A0A3BCH6"/>
<comment type="subcellular location">
    <subcellularLocation>
        <location evidence="6">Cytoplasm</location>
    </subcellularLocation>
</comment>